<name>H3KBP8_9BURK</name>
<keyword evidence="2" id="KW-1185">Reference proteome</keyword>
<dbReference type="HOGENOM" id="CLU_2902602_0_0_4"/>
<comment type="caution">
    <text evidence="1">The sequence shown here is derived from an EMBL/GenBank/DDBJ whole genome shotgun (WGS) entry which is preliminary data.</text>
</comment>
<evidence type="ECO:0000313" key="1">
    <source>
        <dbReference type="EMBL" id="EHY32462.1"/>
    </source>
</evidence>
<dbReference type="STRING" id="762967.HMPREF9440_00144"/>
<protein>
    <submittedName>
        <fullName evidence="1">Uncharacterized protein</fullName>
    </submittedName>
</protein>
<reference evidence="1 2" key="1">
    <citation type="submission" date="2011-11" db="EMBL/GenBank/DDBJ databases">
        <authorList>
            <person name="Weinstock G."/>
            <person name="Sodergren E."/>
            <person name="Clifton S."/>
            <person name="Fulton L."/>
            <person name="Fulton B."/>
            <person name="Courtney L."/>
            <person name="Fronick C."/>
            <person name="Harrison M."/>
            <person name="Strong C."/>
            <person name="Farmer C."/>
            <person name="Delahaunty K."/>
            <person name="Markovic C."/>
            <person name="Hall O."/>
            <person name="Minx P."/>
            <person name="Tomlinson C."/>
            <person name="Mitreva M."/>
            <person name="Hou S."/>
            <person name="Chen J."/>
            <person name="Wollam A."/>
            <person name="Pepin K.H."/>
            <person name="Johnson M."/>
            <person name="Bhonagiri V."/>
            <person name="Zhang X."/>
            <person name="Suruliraj S."/>
            <person name="Warren W."/>
            <person name="Chinwalla A."/>
            <person name="Mardis E.R."/>
            <person name="Wilson R.K."/>
        </authorList>
    </citation>
    <scope>NUCLEOTIDE SEQUENCE [LARGE SCALE GENOMIC DNA]</scope>
    <source>
        <strain evidence="1 2">YIT 11816</strain>
    </source>
</reference>
<evidence type="ECO:0000313" key="2">
    <source>
        <dbReference type="Proteomes" id="UP000004956"/>
    </source>
</evidence>
<sequence>MCGRRGKNVCGRTVPGGWDALGDPSASRRPAGRMVPKLFTALCYTARRAKASVVPSNPKNTE</sequence>
<accession>H3KBP8</accession>
<gene>
    <name evidence="1" type="ORF">HMPREF9440_00144</name>
</gene>
<dbReference type="Proteomes" id="UP000004956">
    <property type="component" value="Unassembled WGS sequence"/>
</dbReference>
<dbReference type="AlphaFoldDB" id="H3KBP8"/>
<proteinExistence type="predicted"/>
<dbReference type="EMBL" id="AFBQ01000016">
    <property type="protein sequence ID" value="EHY32462.1"/>
    <property type="molecule type" value="Genomic_DNA"/>
</dbReference>
<organism evidence="1 2">
    <name type="scientific">Sutterella parvirubra YIT 11816</name>
    <dbReference type="NCBI Taxonomy" id="762967"/>
    <lineage>
        <taxon>Bacteria</taxon>
        <taxon>Pseudomonadati</taxon>
        <taxon>Pseudomonadota</taxon>
        <taxon>Betaproteobacteria</taxon>
        <taxon>Burkholderiales</taxon>
        <taxon>Sutterellaceae</taxon>
        <taxon>Sutterella</taxon>
    </lineage>
</organism>